<dbReference type="Proteomes" id="UP001303473">
    <property type="component" value="Unassembled WGS sequence"/>
</dbReference>
<dbReference type="AlphaFoldDB" id="A0AAN6N5L6"/>
<dbReference type="SUPFAM" id="SSF52343">
    <property type="entry name" value="Ferredoxin reductase-like, C-terminal NADP-linked domain"/>
    <property type="match status" value="1"/>
</dbReference>
<name>A0AAN6N5L6_9PEZI</name>
<accession>A0AAN6N5L6</accession>
<dbReference type="Gene3D" id="3.40.50.80">
    <property type="entry name" value="Nucleotide-binding domain of ferredoxin-NADP reductase (FNR) module"/>
    <property type="match status" value="1"/>
</dbReference>
<dbReference type="InterPro" id="IPR039261">
    <property type="entry name" value="FNR_nucleotide-bd"/>
</dbReference>
<dbReference type="SUPFAM" id="SSF63380">
    <property type="entry name" value="Riboflavin synthase domain-like"/>
    <property type="match status" value="1"/>
</dbReference>
<evidence type="ECO:0000259" key="5">
    <source>
        <dbReference type="Pfam" id="PF00175"/>
    </source>
</evidence>
<gene>
    <name evidence="6" type="ORF">QBC46DRAFT_437068</name>
</gene>
<keyword evidence="7" id="KW-1185">Reference proteome</keyword>
<dbReference type="InterPro" id="IPR001433">
    <property type="entry name" value="OxRdtase_FAD/NAD-bd"/>
</dbReference>
<dbReference type="EMBL" id="MU853808">
    <property type="protein sequence ID" value="KAK3939610.1"/>
    <property type="molecule type" value="Genomic_DNA"/>
</dbReference>
<sequence>MPLNNWTECVKLMVKDMLRRVLATGANLTWLANLVPVEVLRTYSISSYYSEELLPSTVNLTISRAEYKLSSTFTSDTDVTCASVRSGFLNPFVSLTDEWVEAEDGILIGVSRPLNFQLPIDRAAPCAYFAGGSGIAPFRSFWQARLATHTNANSAGRDMLYLGAQSREKFCYEEELREYMDAGLLEVHLAFSRDTRGLVYDRRVHDLVVSSMLEVYFPQWGFLLQAISFAEFANSGRQQCDVKQVFKLDVDYLNTALPNRSSIK</sequence>
<reference evidence="7" key="1">
    <citation type="journal article" date="2023" name="Mol. Phylogenet. Evol.">
        <title>Genome-scale phylogeny and comparative genomics of the fungal order Sordariales.</title>
        <authorList>
            <person name="Hensen N."/>
            <person name="Bonometti L."/>
            <person name="Westerberg I."/>
            <person name="Brannstrom I.O."/>
            <person name="Guillou S."/>
            <person name="Cros-Aarteil S."/>
            <person name="Calhoun S."/>
            <person name="Haridas S."/>
            <person name="Kuo A."/>
            <person name="Mondo S."/>
            <person name="Pangilinan J."/>
            <person name="Riley R."/>
            <person name="LaButti K."/>
            <person name="Andreopoulos B."/>
            <person name="Lipzen A."/>
            <person name="Chen C."/>
            <person name="Yan M."/>
            <person name="Daum C."/>
            <person name="Ng V."/>
            <person name="Clum A."/>
            <person name="Steindorff A."/>
            <person name="Ohm R.A."/>
            <person name="Martin F."/>
            <person name="Silar P."/>
            <person name="Natvig D.O."/>
            <person name="Lalanne C."/>
            <person name="Gautier V."/>
            <person name="Ament-Velasquez S.L."/>
            <person name="Kruys A."/>
            <person name="Hutchinson M.I."/>
            <person name="Powell A.J."/>
            <person name="Barry K."/>
            <person name="Miller A.N."/>
            <person name="Grigoriev I.V."/>
            <person name="Debuchy R."/>
            <person name="Gladieux P."/>
            <person name="Hiltunen Thoren M."/>
            <person name="Johannesson H."/>
        </authorList>
    </citation>
    <scope>NUCLEOTIDE SEQUENCE [LARGE SCALE GENOMIC DNA]</scope>
    <source>
        <strain evidence="7">CBS 340.73</strain>
    </source>
</reference>
<protein>
    <recommendedName>
        <fullName evidence="4">NADPH--hemoprotein reductase</fullName>
        <ecNumber evidence="4">1.6.2.4</ecNumber>
    </recommendedName>
</protein>
<evidence type="ECO:0000313" key="6">
    <source>
        <dbReference type="EMBL" id="KAK3939610.1"/>
    </source>
</evidence>
<dbReference type="Pfam" id="PF00175">
    <property type="entry name" value="NAD_binding_1"/>
    <property type="match status" value="1"/>
</dbReference>
<dbReference type="InterPro" id="IPR001709">
    <property type="entry name" value="Flavoprot_Pyr_Nucl_cyt_Rdtase"/>
</dbReference>
<dbReference type="PRINTS" id="PR00371">
    <property type="entry name" value="FPNCR"/>
</dbReference>
<keyword evidence="3" id="KW-0274">FAD</keyword>
<dbReference type="PANTHER" id="PTHR19384:SF17">
    <property type="entry name" value="NADPH--CYTOCHROME P450 REDUCTASE"/>
    <property type="match status" value="1"/>
</dbReference>
<evidence type="ECO:0000256" key="1">
    <source>
        <dbReference type="ARBA" id="ARBA00001974"/>
    </source>
</evidence>
<dbReference type="PANTHER" id="PTHR19384">
    <property type="entry name" value="NITRIC OXIDE SYNTHASE-RELATED"/>
    <property type="match status" value="1"/>
</dbReference>
<comment type="cofactor">
    <cofactor evidence="1">
        <name>FAD</name>
        <dbReference type="ChEBI" id="CHEBI:57692"/>
    </cofactor>
</comment>
<dbReference type="GO" id="GO:0050660">
    <property type="term" value="F:flavin adenine dinucleotide binding"/>
    <property type="evidence" value="ECO:0007669"/>
    <property type="project" value="TreeGrafter"/>
</dbReference>
<feature type="domain" description="Oxidoreductase FAD/NAD(P)-binding" evidence="5">
    <location>
        <begin position="130"/>
        <end position="181"/>
    </location>
</feature>
<dbReference type="EC" id="1.6.2.4" evidence="4"/>
<evidence type="ECO:0000256" key="3">
    <source>
        <dbReference type="ARBA" id="ARBA00022827"/>
    </source>
</evidence>
<organism evidence="6 7">
    <name type="scientific">Diplogelasinospora grovesii</name>
    <dbReference type="NCBI Taxonomy" id="303347"/>
    <lineage>
        <taxon>Eukaryota</taxon>
        <taxon>Fungi</taxon>
        <taxon>Dikarya</taxon>
        <taxon>Ascomycota</taxon>
        <taxon>Pezizomycotina</taxon>
        <taxon>Sordariomycetes</taxon>
        <taxon>Sordariomycetidae</taxon>
        <taxon>Sordariales</taxon>
        <taxon>Diplogelasinosporaceae</taxon>
        <taxon>Diplogelasinospora</taxon>
    </lineage>
</organism>
<dbReference type="GO" id="GO:0005829">
    <property type="term" value="C:cytosol"/>
    <property type="evidence" value="ECO:0007669"/>
    <property type="project" value="TreeGrafter"/>
</dbReference>
<dbReference type="InterPro" id="IPR017938">
    <property type="entry name" value="Riboflavin_synthase-like_b-brl"/>
</dbReference>
<dbReference type="GO" id="GO:0010181">
    <property type="term" value="F:FMN binding"/>
    <property type="evidence" value="ECO:0007669"/>
    <property type="project" value="TreeGrafter"/>
</dbReference>
<dbReference type="GO" id="GO:0003958">
    <property type="term" value="F:NADPH-hemoprotein reductase activity"/>
    <property type="evidence" value="ECO:0007669"/>
    <property type="project" value="UniProtKB-EC"/>
</dbReference>
<evidence type="ECO:0000256" key="4">
    <source>
        <dbReference type="ARBA" id="ARBA00023797"/>
    </source>
</evidence>
<evidence type="ECO:0000256" key="2">
    <source>
        <dbReference type="ARBA" id="ARBA00022630"/>
    </source>
</evidence>
<proteinExistence type="predicted"/>
<comment type="caution">
    <text evidence="6">The sequence shown here is derived from an EMBL/GenBank/DDBJ whole genome shotgun (WGS) entry which is preliminary data.</text>
</comment>
<evidence type="ECO:0000313" key="7">
    <source>
        <dbReference type="Proteomes" id="UP001303473"/>
    </source>
</evidence>
<keyword evidence="2" id="KW-0285">Flavoprotein</keyword>